<dbReference type="EMBL" id="MH124167">
    <property type="protein sequence ID" value="AXU41513.1"/>
    <property type="molecule type" value="Genomic_DNA"/>
</dbReference>
<dbReference type="GO" id="GO:0008270">
    <property type="term" value="F:zinc ion binding"/>
    <property type="evidence" value="ECO:0007669"/>
    <property type="project" value="UniProtKB-KW"/>
</dbReference>
<dbReference type="Pfam" id="PF13920">
    <property type="entry name" value="zf-C3HC4_3"/>
    <property type="match status" value="1"/>
</dbReference>
<protein>
    <submittedName>
        <fullName evidence="3">IAP-2</fullName>
    </submittedName>
</protein>
<keyword evidence="1" id="KW-0479">Metal-binding</keyword>
<dbReference type="InterPro" id="IPR050784">
    <property type="entry name" value="IAP"/>
</dbReference>
<accession>A0A346TPK3</accession>
<keyword evidence="4" id="KW-1185">Reference proteome</keyword>
<dbReference type="Pfam" id="PF00653">
    <property type="entry name" value="BIR"/>
    <property type="match status" value="1"/>
</dbReference>
<keyword evidence="1" id="KW-0862">Zinc</keyword>
<dbReference type="RefSeq" id="YP_010796525.1">
    <property type="nucleotide sequence ID" value="NC_076031.1"/>
</dbReference>
<dbReference type="InterPro" id="IPR013083">
    <property type="entry name" value="Znf_RING/FYVE/PHD"/>
</dbReference>
<dbReference type="SMART" id="SM00238">
    <property type="entry name" value="BIR"/>
    <property type="match status" value="1"/>
</dbReference>
<dbReference type="GeneID" id="80534020"/>
<dbReference type="Proteomes" id="UP000501969">
    <property type="component" value="Segment"/>
</dbReference>
<dbReference type="InterPro" id="IPR001370">
    <property type="entry name" value="BIR_rpt"/>
</dbReference>
<evidence type="ECO:0000256" key="1">
    <source>
        <dbReference type="PROSITE-ProRule" id="PRU00175"/>
    </source>
</evidence>
<evidence type="ECO:0000313" key="4">
    <source>
        <dbReference type="Proteomes" id="UP000501969"/>
    </source>
</evidence>
<name>A0A346TPK3_9ABAC</name>
<dbReference type="KEGG" id="vg:80534020"/>
<sequence>MKKNCILQSDNMYGDLLKIDLAPPGSFKTKSANETDPALCFETRFVSMNGIVNNNDYRVLMRMARMGLYYVSNLIRIECVYCDFTCQPFMESMYNHEYSTCKGVFRVMTNSINARLDSFRNWPYPDVPFVRLAESGFFYFGINNTVCCPCCKLSFTNWFNRGDDPFREHVRWSKSCLLVEALKEKPIVAVASAPVLDEPVHPTVPIDHRKVATETNRSTQAMNPTDRSLQDDTDLMCKVCFERERNVCFVPCRHVSVCENCAQRCQSCCVCRQKISSLIRVFL</sequence>
<dbReference type="PANTHER" id="PTHR10044:SF139">
    <property type="entry name" value="DEATH-ASSOCIATED INHIBITOR OF APOPTOSIS 2"/>
    <property type="match status" value="1"/>
</dbReference>
<dbReference type="CDD" id="cd00022">
    <property type="entry name" value="BIR"/>
    <property type="match status" value="1"/>
</dbReference>
<dbReference type="Gene3D" id="3.30.40.10">
    <property type="entry name" value="Zinc/RING finger domain, C3HC4 (zinc finger)"/>
    <property type="match status" value="1"/>
</dbReference>
<organism evidence="3 4">
    <name type="scientific">Mythimna unipuncta nucleopolyhedrovirus</name>
    <dbReference type="NCBI Taxonomy" id="447897"/>
    <lineage>
        <taxon>Viruses</taxon>
        <taxon>Viruses incertae sedis</taxon>
        <taxon>Naldaviricetes</taxon>
        <taxon>Lefavirales</taxon>
        <taxon>Baculoviridae</taxon>
        <taxon>Alphabaculovirus</taxon>
    </lineage>
</organism>
<evidence type="ECO:0000313" key="3">
    <source>
        <dbReference type="EMBL" id="AXU41513.1"/>
    </source>
</evidence>
<dbReference type="SUPFAM" id="SSF57924">
    <property type="entry name" value="Inhibitor of apoptosis (IAP) repeat"/>
    <property type="match status" value="1"/>
</dbReference>
<keyword evidence="1" id="KW-0863">Zinc-finger</keyword>
<dbReference type="PROSITE" id="PS50089">
    <property type="entry name" value="ZF_RING_2"/>
    <property type="match status" value="1"/>
</dbReference>
<feature type="domain" description="RING-type" evidence="2">
    <location>
        <begin position="237"/>
        <end position="272"/>
    </location>
</feature>
<dbReference type="PANTHER" id="PTHR10044">
    <property type="entry name" value="INHIBITOR OF APOPTOSIS"/>
    <property type="match status" value="1"/>
</dbReference>
<proteinExistence type="predicted"/>
<dbReference type="Gene3D" id="1.10.1170.10">
    <property type="entry name" value="Inhibitor Of Apoptosis Protein (2mihbC-IAP-1), Chain A"/>
    <property type="match status" value="1"/>
</dbReference>
<dbReference type="PROSITE" id="PS50143">
    <property type="entry name" value="BIR_REPEAT_2"/>
    <property type="match status" value="1"/>
</dbReference>
<reference evidence="3 4" key="1">
    <citation type="submission" date="2018-03" db="EMBL/GenBank/DDBJ databases">
        <title>Complete genome sequence of a second alphabaculovirus from the true armyworm, Mythimna unipuncta.</title>
        <authorList>
            <person name="Harrison R.L."/>
            <person name="Mowery J.D."/>
            <person name="Bauchan G.R."/>
            <person name="Theilmann D.A."/>
            <person name="Erlandson M.A."/>
        </authorList>
    </citation>
    <scope>NUCLEOTIDE SEQUENCE [LARGE SCALE GENOMIC DNA]</scope>
    <source>
        <strain evidence="3 4">KY310</strain>
    </source>
</reference>
<dbReference type="InterPro" id="IPR001841">
    <property type="entry name" value="Znf_RING"/>
</dbReference>
<evidence type="ECO:0000259" key="2">
    <source>
        <dbReference type="PROSITE" id="PS50089"/>
    </source>
</evidence>